<accession>A0A0B4N037</accession>
<name>A0A0B4N037_9BACT</name>
<evidence type="ECO:0000256" key="2">
    <source>
        <dbReference type="ARBA" id="ARBA00022676"/>
    </source>
</evidence>
<sequence length="346" mass="39113">MKTAVVILNWNTKDYLRKFLPGLIASTEGLDAEVIVADSASTDGSLEALSREFPEIRQIPLDRNYGFTGGYNRALAQVEADYFVLINSDVEVTPDWLKPLVSWMDSHPKCGACGPKLLSWRERDKFEYAGAAGGLLDRYGYPFCRGRAMQTVEKDEGQYDSPADVFWISGACLMVRSRLWKRLGGLDDRFFAHMEEIDLCWRIQLAGYKVTVIPESAVYHIGGGTLPNESPVKLKLNFRNNLLLLENNLAKTFRAQGYSVEGALGKARRRILVRMLLDGASACTYLVTKKRASYKAVVKAHFEYWKLRRKPSPDEVASQQKEVTIHGWYPGWMVPRALSGRKIKFT</sequence>
<evidence type="ECO:0000256" key="1">
    <source>
        <dbReference type="ARBA" id="ARBA00006739"/>
    </source>
</evidence>
<dbReference type="AlphaFoldDB" id="A0A0B4N037"/>
<keyword evidence="3 5" id="KW-0808">Transferase</keyword>
<dbReference type="SUPFAM" id="SSF53448">
    <property type="entry name" value="Nucleotide-diphospho-sugar transferases"/>
    <property type="match status" value="1"/>
</dbReference>
<dbReference type="InterPro" id="IPR029044">
    <property type="entry name" value="Nucleotide-diphossugar_trans"/>
</dbReference>
<keyword evidence="2" id="KW-0328">Glycosyltransferase</keyword>
<dbReference type="InterPro" id="IPR001173">
    <property type="entry name" value="Glyco_trans_2-like"/>
</dbReference>
<evidence type="ECO:0000313" key="5">
    <source>
        <dbReference type="EMBL" id="AIF26074.1"/>
    </source>
</evidence>
<dbReference type="Gene3D" id="3.90.550.10">
    <property type="entry name" value="Spore Coat Polysaccharide Biosynthesis Protein SpsA, Chain A"/>
    <property type="match status" value="1"/>
</dbReference>
<evidence type="ECO:0000259" key="4">
    <source>
        <dbReference type="Pfam" id="PF00535"/>
    </source>
</evidence>
<comment type="similarity">
    <text evidence="1">Belongs to the glycosyltransferase 2 family.</text>
</comment>
<reference evidence="5" key="1">
    <citation type="submission" date="2014-03" db="EMBL/GenBank/DDBJ databases">
        <title>A sequence of cellulolytic fosmid clone of goat rumen metagenome.</title>
        <authorList>
            <person name="Lee K.-T."/>
            <person name="Kim J.-Y."/>
            <person name="Kim Y.-J."/>
            <person name="Ahn J.-H."/>
            <person name="Park M.-N."/>
            <person name="Kim J.-H."/>
            <person name="Kim T.-H."/>
        </authorList>
    </citation>
    <scope>NUCLEOTIDE SEQUENCE</scope>
</reference>
<dbReference type="Pfam" id="PF00535">
    <property type="entry name" value="Glycos_transf_2"/>
    <property type="match status" value="1"/>
</dbReference>
<dbReference type="CDD" id="cd04186">
    <property type="entry name" value="GT_2_like_c"/>
    <property type="match status" value="1"/>
</dbReference>
<organism evidence="5">
    <name type="scientific">uncultured bacterium Ad_125_H07_contig1</name>
    <dbReference type="NCBI Taxonomy" id="1489299"/>
    <lineage>
        <taxon>Bacteria</taxon>
        <taxon>environmental samples</taxon>
    </lineage>
</organism>
<feature type="domain" description="Glycosyltransferase 2-like" evidence="4">
    <location>
        <begin position="5"/>
        <end position="114"/>
    </location>
</feature>
<protein>
    <submittedName>
        <fullName evidence="5">Putative glycosyl transferase family 2</fullName>
    </submittedName>
</protein>
<dbReference type="GO" id="GO:0016757">
    <property type="term" value="F:glycosyltransferase activity"/>
    <property type="evidence" value="ECO:0007669"/>
    <property type="project" value="UniProtKB-KW"/>
</dbReference>
<dbReference type="EMBL" id="KJ631390">
    <property type="protein sequence ID" value="AIF26074.1"/>
    <property type="molecule type" value="Genomic_DNA"/>
</dbReference>
<proteinExistence type="inferred from homology"/>
<dbReference type="PANTHER" id="PTHR43179:SF12">
    <property type="entry name" value="GALACTOFURANOSYLTRANSFERASE GLFT2"/>
    <property type="match status" value="1"/>
</dbReference>
<dbReference type="PANTHER" id="PTHR43179">
    <property type="entry name" value="RHAMNOSYLTRANSFERASE WBBL"/>
    <property type="match status" value="1"/>
</dbReference>
<evidence type="ECO:0000256" key="3">
    <source>
        <dbReference type="ARBA" id="ARBA00022679"/>
    </source>
</evidence>